<feature type="compositionally biased region" description="Low complexity" evidence="1">
    <location>
        <begin position="107"/>
        <end position="117"/>
    </location>
</feature>
<protein>
    <submittedName>
        <fullName evidence="2">Uncharacterized protein</fullName>
    </submittedName>
</protein>
<proteinExistence type="predicted"/>
<name>A0A1Q5U5B0_9EURO</name>
<comment type="caution">
    <text evidence="2">The sequence shown here is derived from an EMBL/GenBank/DDBJ whole genome shotgun (WGS) entry which is preliminary data.</text>
</comment>
<feature type="region of interest" description="Disordered" evidence="1">
    <location>
        <begin position="619"/>
        <end position="693"/>
    </location>
</feature>
<feature type="region of interest" description="Disordered" evidence="1">
    <location>
        <begin position="221"/>
        <end position="243"/>
    </location>
</feature>
<dbReference type="Proteomes" id="UP000186955">
    <property type="component" value="Unassembled WGS sequence"/>
</dbReference>
<dbReference type="AlphaFoldDB" id="A0A1Q5U5B0"/>
<reference evidence="2 3" key="1">
    <citation type="submission" date="2016-10" db="EMBL/GenBank/DDBJ databases">
        <title>Genome sequence of the ascomycete fungus Penicillium subrubescens.</title>
        <authorList>
            <person name="De Vries R.P."/>
            <person name="Peng M."/>
            <person name="Dilokpimol A."/>
            <person name="Hilden K."/>
            <person name="Makela M.R."/>
            <person name="Grigoriev I."/>
            <person name="Riley R."/>
            <person name="Granchi Z."/>
        </authorList>
    </citation>
    <scope>NUCLEOTIDE SEQUENCE [LARGE SCALE GENOMIC DNA]</scope>
    <source>
        <strain evidence="2 3">CBS 132785</strain>
    </source>
</reference>
<feature type="compositionally biased region" description="Polar residues" evidence="1">
    <location>
        <begin position="273"/>
        <end position="282"/>
    </location>
</feature>
<feature type="compositionally biased region" description="Low complexity" evidence="1">
    <location>
        <begin position="398"/>
        <end position="422"/>
    </location>
</feature>
<evidence type="ECO:0000313" key="3">
    <source>
        <dbReference type="Proteomes" id="UP000186955"/>
    </source>
</evidence>
<accession>A0A1Q5U5B0</accession>
<feature type="compositionally biased region" description="Basic and acidic residues" evidence="1">
    <location>
        <begin position="425"/>
        <end position="447"/>
    </location>
</feature>
<feature type="compositionally biased region" description="Polar residues" evidence="1">
    <location>
        <begin position="132"/>
        <end position="147"/>
    </location>
</feature>
<keyword evidence="3" id="KW-1185">Reference proteome</keyword>
<feature type="region of interest" description="Disordered" evidence="1">
    <location>
        <begin position="1"/>
        <end position="32"/>
    </location>
</feature>
<dbReference type="EMBL" id="MNBE01000579">
    <property type="protein sequence ID" value="OKP07675.1"/>
    <property type="molecule type" value="Genomic_DNA"/>
</dbReference>
<feature type="compositionally biased region" description="Basic and acidic residues" evidence="1">
    <location>
        <begin position="648"/>
        <end position="657"/>
    </location>
</feature>
<feature type="compositionally biased region" description="Low complexity" evidence="1">
    <location>
        <begin position="658"/>
        <end position="667"/>
    </location>
</feature>
<gene>
    <name evidence="2" type="ORF">PENSUB_5790</name>
</gene>
<feature type="region of interest" description="Disordered" evidence="1">
    <location>
        <begin position="107"/>
        <end position="147"/>
    </location>
</feature>
<dbReference type="STRING" id="1316194.A0A1Q5U5B0"/>
<feature type="region of interest" description="Disordered" evidence="1">
    <location>
        <begin position="256"/>
        <end position="360"/>
    </location>
</feature>
<evidence type="ECO:0000256" key="1">
    <source>
        <dbReference type="SAM" id="MobiDB-lite"/>
    </source>
</evidence>
<evidence type="ECO:0000313" key="2">
    <source>
        <dbReference type="EMBL" id="OKP07675.1"/>
    </source>
</evidence>
<organism evidence="2 3">
    <name type="scientific">Penicillium subrubescens</name>
    <dbReference type="NCBI Taxonomy" id="1316194"/>
    <lineage>
        <taxon>Eukaryota</taxon>
        <taxon>Fungi</taxon>
        <taxon>Dikarya</taxon>
        <taxon>Ascomycota</taxon>
        <taxon>Pezizomycotina</taxon>
        <taxon>Eurotiomycetes</taxon>
        <taxon>Eurotiomycetidae</taxon>
        <taxon>Eurotiales</taxon>
        <taxon>Aspergillaceae</taxon>
        <taxon>Penicillium</taxon>
    </lineage>
</organism>
<sequence length="734" mass="79028">MGKRASKKGSASGCQEDSKSRNSQTELFAGPSVTDATLQQSVLDLLRGIYDEGSGDLRSSVHRNKVSQAIRDRMDKMQGEIQIHSDSRDSVVDILYTMFKLLQAQWKKQGPSKSSKQPEPPAPSENPKPATQLENTQPPGSTFDQTGLSVVPDADVQIITHDNPGQPLPVRLSDLLPDSNDLTHRTLNGGWTQLGTPQEGETRLTSINPGSTVIRVITTYYPSHRNPSPDNVDGNPRSPLPRPSFKIIIRPQAISGGALVSQQPELARPGTTRRGSLDTSPGRSRLPPRTATGDPGARPTISEVPGPQRDTPKRPLPASVTTEPPVPSTSAGPTVPSVPPPVARRIPRKRPMAASVQNAPGFDLTIPQSAIDALNAPGPGSGWFEYDGLVIVPRRSPAPETTQPAALPTAQPTAQPTVQSTANPGDRRRREIDDEPSDRPTQRRRLSDQGSSRPDPSKESTDISMFDASSLPDTIGLAETRRLSDSLGWPAQPNWAAQPATWHSNVAECASKNAPTCEEYAADILRWKVAHRSSQDSSAVGQYIPPVAELINEVVPSAGPDLYEQVGEPWLGMSERRMPPGVQGAIASRRFSAEITQGTEQIALTGEPEQPFASRVPLTVTSVPTGPVPAVPRSADDRISAVRKPRRRFSEHQRRPNDSSSSDSQVSSRKKRRLNMSPASSSPSPPKGKTTKFHVCRPGLGQCGRHVKGGGASFYYSAITIDSFITTCNPGTTI</sequence>
<feature type="region of interest" description="Disordered" evidence="1">
    <location>
        <begin position="394"/>
        <end position="471"/>
    </location>
</feature>